<feature type="disulfide bond" evidence="10">
    <location>
        <begin position="142"/>
        <end position="151"/>
    </location>
</feature>
<feature type="domain" description="FAS1" evidence="16">
    <location>
        <begin position="1724"/>
        <end position="1862"/>
    </location>
</feature>
<keyword evidence="7" id="KW-0675">Receptor</keyword>
<dbReference type="Pfam" id="PF12947">
    <property type="entry name" value="EGF_3"/>
    <property type="match status" value="9"/>
</dbReference>
<dbReference type="InterPro" id="IPR016186">
    <property type="entry name" value="C-type_lectin-like/link_sf"/>
</dbReference>
<dbReference type="GO" id="GO:0007155">
    <property type="term" value="P:cell adhesion"/>
    <property type="evidence" value="ECO:0007669"/>
    <property type="project" value="InterPro"/>
</dbReference>
<dbReference type="InterPro" id="IPR056806">
    <property type="entry name" value="EGF_STAB1-2"/>
</dbReference>
<feature type="domain" description="EGF-like" evidence="15">
    <location>
        <begin position="2009"/>
        <end position="2046"/>
    </location>
</feature>
<dbReference type="OMA" id="GCHMHAE"/>
<feature type="domain" description="FAS1" evidence="16">
    <location>
        <begin position="982"/>
        <end position="1111"/>
    </location>
</feature>
<feature type="disulfide bond" evidence="10">
    <location>
        <begin position="1408"/>
        <end position="1417"/>
    </location>
</feature>
<comment type="caution">
    <text evidence="10">Lacks conserved residue(s) required for the propagation of feature annotation.</text>
</comment>
<dbReference type="FunFam" id="2.10.25.10:FF:000040">
    <property type="entry name" value="Stabilin 2"/>
    <property type="match status" value="4"/>
</dbReference>
<dbReference type="CDD" id="cd00055">
    <property type="entry name" value="EGF_Lam"/>
    <property type="match status" value="1"/>
</dbReference>
<feature type="disulfide bond" evidence="10">
    <location>
        <begin position="168"/>
        <end position="185"/>
    </location>
</feature>
<dbReference type="PROSITE" id="PS50213">
    <property type="entry name" value="FAS1"/>
    <property type="match status" value="7"/>
</dbReference>
<dbReference type="InterPro" id="IPR002049">
    <property type="entry name" value="LE_dom"/>
</dbReference>
<evidence type="ECO:0000256" key="7">
    <source>
        <dbReference type="ARBA" id="ARBA00023170"/>
    </source>
</evidence>
<dbReference type="FunFam" id="2.30.180.10:FF:000005">
    <property type="entry name" value="Stabilin 2"/>
    <property type="match status" value="1"/>
</dbReference>
<feature type="domain" description="FAS1" evidence="16">
    <location>
        <begin position="2316"/>
        <end position="2457"/>
    </location>
</feature>
<feature type="domain" description="EGF-like" evidence="15">
    <location>
        <begin position="1461"/>
        <end position="1502"/>
    </location>
</feature>
<evidence type="ECO:0000259" key="16">
    <source>
        <dbReference type="PROSITE" id="PS50213"/>
    </source>
</evidence>
<dbReference type="PROSITE" id="PS01248">
    <property type="entry name" value="EGF_LAM_1"/>
    <property type="match status" value="1"/>
</dbReference>
<keyword evidence="6 10" id="KW-1015">Disulfide bond</keyword>
<dbReference type="Gene3D" id="2.30.180.10">
    <property type="entry name" value="FAS1 domain"/>
    <property type="match status" value="7"/>
</dbReference>
<feature type="disulfide bond" evidence="10">
    <location>
        <begin position="1364"/>
        <end position="1373"/>
    </location>
</feature>
<feature type="domain" description="FAS1" evidence="16">
    <location>
        <begin position="1586"/>
        <end position="1711"/>
    </location>
</feature>
<keyword evidence="5 13" id="KW-0472">Membrane</keyword>
<dbReference type="InterPro" id="IPR016187">
    <property type="entry name" value="CTDL_fold"/>
</dbReference>
<feature type="disulfide bond" evidence="11">
    <location>
        <begin position="2249"/>
        <end position="2270"/>
    </location>
</feature>
<evidence type="ECO:0000256" key="4">
    <source>
        <dbReference type="ARBA" id="ARBA00022989"/>
    </source>
</evidence>
<dbReference type="SUPFAM" id="SSF82153">
    <property type="entry name" value="FAS1 domain"/>
    <property type="match status" value="7"/>
</dbReference>
<evidence type="ECO:0000256" key="12">
    <source>
        <dbReference type="SAM" id="MobiDB-lite"/>
    </source>
</evidence>
<feature type="disulfide bond" evidence="10">
    <location>
        <begin position="1992"/>
        <end position="2001"/>
    </location>
</feature>
<dbReference type="GO" id="GO:0005044">
    <property type="term" value="F:scavenger receptor activity"/>
    <property type="evidence" value="ECO:0007669"/>
    <property type="project" value="Ensembl"/>
</dbReference>
<gene>
    <name evidence="18" type="primary">STAB1</name>
</gene>
<feature type="domain" description="EGF-like" evidence="15">
    <location>
        <begin position="1545"/>
        <end position="1584"/>
    </location>
</feature>
<dbReference type="GO" id="GO:0034383">
    <property type="term" value="P:low-density lipoprotein particle clearance"/>
    <property type="evidence" value="ECO:0007669"/>
    <property type="project" value="Ensembl"/>
</dbReference>
<evidence type="ECO:0000256" key="11">
    <source>
        <dbReference type="PROSITE-ProRule" id="PRU00323"/>
    </source>
</evidence>
<proteinExistence type="predicted"/>
<feature type="domain" description="EGF-like" evidence="15">
    <location>
        <begin position="120"/>
        <end position="152"/>
    </location>
</feature>
<dbReference type="Bgee" id="ENSELUG00000015199">
    <property type="expression patterns" value="Expressed in head kidney and 15 other cell types or tissues"/>
</dbReference>
<feature type="domain" description="FAS1" evidence="16">
    <location>
        <begin position="1122"/>
        <end position="1250"/>
    </location>
</feature>
<feature type="domain" description="Link" evidence="17">
    <location>
        <begin position="2203"/>
        <end position="2296"/>
    </location>
</feature>
<feature type="domain" description="EGF-like" evidence="15">
    <location>
        <begin position="1422"/>
        <end position="1460"/>
    </location>
</feature>
<feature type="domain" description="EGF-like" evidence="15">
    <location>
        <begin position="160"/>
        <end position="197"/>
    </location>
</feature>
<evidence type="ECO:0000256" key="2">
    <source>
        <dbReference type="ARBA" id="ARBA00022536"/>
    </source>
</evidence>
<dbReference type="GeneID" id="105013577"/>
<dbReference type="GO" id="GO:0016020">
    <property type="term" value="C:membrane"/>
    <property type="evidence" value="ECO:0007669"/>
    <property type="project" value="UniProtKB-SubCell"/>
</dbReference>
<feature type="domain" description="EGF-like" evidence="15">
    <location>
        <begin position="898"/>
        <end position="940"/>
    </location>
</feature>
<dbReference type="InterPro" id="IPR036378">
    <property type="entry name" value="FAS1_dom_sf"/>
</dbReference>
<dbReference type="InterPro" id="IPR000782">
    <property type="entry name" value="FAS1_domain"/>
</dbReference>
<dbReference type="SMART" id="SM00554">
    <property type="entry name" value="FAS1"/>
    <property type="match status" value="7"/>
</dbReference>
<dbReference type="FunFam" id="2.30.180.10:FF:000014">
    <property type="entry name" value="Stabilin 1"/>
    <property type="match status" value="1"/>
</dbReference>
<evidence type="ECO:0000256" key="6">
    <source>
        <dbReference type="ARBA" id="ARBA00023157"/>
    </source>
</evidence>
<dbReference type="SMART" id="SM00445">
    <property type="entry name" value="LINK"/>
    <property type="match status" value="1"/>
</dbReference>
<evidence type="ECO:0008006" key="20">
    <source>
        <dbReference type="Google" id="ProtNLM"/>
    </source>
</evidence>
<feature type="chain" id="PRO_5044193064" description="Stabilin 1" evidence="14">
    <location>
        <begin position="23"/>
        <end position="2572"/>
    </location>
</feature>
<dbReference type="SUPFAM" id="SSF57196">
    <property type="entry name" value="EGF/Laminin"/>
    <property type="match status" value="2"/>
</dbReference>
<evidence type="ECO:0000313" key="19">
    <source>
        <dbReference type="Proteomes" id="UP000265140"/>
    </source>
</evidence>
<feature type="disulfide bond" evidence="10">
    <location>
        <begin position="2036"/>
        <end position="2045"/>
    </location>
</feature>
<feature type="domain" description="EGF-like" evidence="15">
    <location>
        <begin position="855"/>
        <end position="895"/>
    </location>
</feature>
<evidence type="ECO:0000256" key="8">
    <source>
        <dbReference type="ARBA" id="ARBA00023180"/>
    </source>
</evidence>
<dbReference type="GO" id="GO:0005540">
    <property type="term" value="F:hyaluronic acid binding"/>
    <property type="evidence" value="ECO:0007669"/>
    <property type="project" value="InterPro"/>
</dbReference>
<evidence type="ECO:0000256" key="9">
    <source>
        <dbReference type="ARBA" id="ARBA00023292"/>
    </source>
</evidence>
<dbReference type="GeneTree" id="ENSGT00940000157928"/>
<evidence type="ECO:0000256" key="14">
    <source>
        <dbReference type="SAM" id="SignalP"/>
    </source>
</evidence>
<comment type="subcellular location">
    <subcellularLocation>
        <location evidence="1">Membrane</location>
        <topology evidence="1">Single-pass type I membrane protein</topology>
    </subcellularLocation>
</comment>
<feature type="domain" description="FAS1" evidence="16">
    <location>
        <begin position="504"/>
        <end position="637"/>
    </location>
</feature>
<feature type="domain" description="EGF-like" evidence="15">
    <location>
        <begin position="1334"/>
        <end position="1374"/>
    </location>
</feature>
<dbReference type="Gene3D" id="2.10.25.10">
    <property type="entry name" value="Laminin"/>
    <property type="match status" value="10"/>
</dbReference>
<evidence type="ECO:0000259" key="15">
    <source>
        <dbReference type="PROSITE" id="PS50026"/>
    </source>
</evidence>
<protein>
    <recommendedName>
        <fullName evidence="20">Stabilin 1</fullName>
    </recommendedName>
</protein>
<dbReference type="Gene3D" id="2.170.300.10">
    <property type="entry name" value="Tie2 ligand-binding domain superfamily"/>
    <property type="match status" value="1"/>
</dbReference>
<dbReference type="PROSITE" id="PS50963">
    <property type="entry name" value="LINK_2"/>
    <property type="match status" value="1"/>
</dbReference>
<feature type="domain" description="EGF-like" evidence="15">
    <location>
        <begin position="2127"/>
        <end position="2169"/>
    </location>
</feature>
<accession>A0A3P8YEY0</accession>
<dbReference type="InParanoid" id="A0A3P8YEY0"/>
<dbReference type="InterPro" id="IPR000742">
    <property type="entry name" value="EGF"/>
</dbReference>
<dbReference type="Pfam" id="PF24887">
    <property type="entry name" value="EGF_STAB1-2"/>
    <property type="match status" value="1"/>
</dbReference>
<evidence type="ECO:0000313" key="18">
    <source>
        <dbReference type="Ensembl" id="ENSELUP00000015138.3"/>
    </source>
</evidence>
<dbReference type="Ensembl" id="ENSELUT00000039212.3">
    <property type="protein sequence ID" value="ENSELUP00000015138.3"/>
    <property type="gene ID" value="ENSELUG00000015199.3"/>
</dbReference>
<dbReference type="SMART" id="SM00181">
    <property type="entry name" value="EGF"/>
    <property type="match status" value="23"/>
</dbReference>
<feature type="disulfide bond" evidence="10">
    <location>
        <begin position="187"/>
        <end position="196"/>
    </location>
</feature>
<dbReference type="SUPFAM" id="SSF56436">
    <property type="entry name" value="C-type lectin-like"/>
    <property type="match status" value="1"/>
</dbReference>
<organism evidence="18 19">
    <name type="scientific">Esox lucius</name>
    <name type="common">Northern pike</name>
    <dbReference type="NCBI Taxonomy" id="8010"/>
    <lineage>
        <taxon>Eukaryota</taxon>
        <taxon>Metazoa</taxon>
        <taxon>Chordata</taxon>
        <taxon>Craniata</taxon>
        <taxon>Vertebrata</taxon>
        <taxon>Euteleostomi</taxon>
        <taxon>Actinopterygii</taxon>
        <taxon>Neopterygii</taxon>
        <taxon>Teleostei</taxon>
        <taxon>Protacanthopterygii</taxon>
        <taxon>Esociformes</taxon>
        <taxon>Esocidae</taxon>
        <taxon>Esox</taxon>
    </lineage>
</organism>
<feature type="transmembrane region" description="Helical" evidence="13">
    <location>
        <begin position="2479"/>
        <end position="2501"/>
    </location>
</feature>
<feature type="region of interest" description="Disordered" evidence="12">
    <location>
        <begin position="2553"/>
        <end position="2572"/>
    </location>
</feature>
<keyword evidence="4 13" id="KW-1133">Transmembrane helix</keyword>
<feature type="signal peptide" evidence="14">
    <location>
        <begin position="1"/>
        <end position="22"/>
    </location>
</feature>
<feature type="disulfide bond" evidence="11">
    <location>
        <begin position="2225"/>
        <end position="2294"/>
    </location>
</feature>
<sequence length="2572" mass="281850">MQPAGGRTLLWLLGSLVTCSLQQPLSPSGRCDQTVNHQISTPCTSCAASRTQLCPLGYRKLPVAPLGPDIGQSSCQYSVTIANQKKMFSGCYHSCDKPRSLPKCCAEFWGPLCLPCPSWNGKTCNWHGTCMDGMSGNGTCVCNDGFTGFACQQCTKKNAYGDDCKSVCACVNGECSEGPEGNGECYCQPPYTGPRCDQVSPACKNCTAYSHCKGDVQRAVCECLPGFQKTGDQCSGACSDKQCDVNAECSWLGGRLFQCRCKPGYEGDGRVCVPINPCDTENGGCPRASTVCVYTGPGRSRCSCMDGWRGSTPSSGCELVSLCNATTCHPSARCETDEGGFPRCVCNDREISDGHRCYGNLLERIFDLNLEETHMGKLSWALNLFAGSCMLTLSQQGPLTVLVPYIKTPQPDWSKEVVCQTHVLRGEHMYKSLDGKDPYTSSGLQLRFKPNKKFIVMKSPDTLYSIVDQDIPASNGIIHIIDQPIRPRNIDVQIDIPKDNKFAGKTIGHILTLDEKFNRFLSLVDNCGAPLPLRGPGSLTVFVPTNDAVDSFRDGRLIYMLHYAQNKLQELLKHHIYNQAALDVNQLASMNQIQTMANQILLINVTSDGQVLLGGKHVQTTNIIATNGVIHMIEGVLVPPSIVPILPKRCDVTESKIILGPCVRCSYLHETNCPEGTTELQRYMKDCEYQQALNTMPSKGCAKYCNVTSERAECCSGFYGPECKPCIGGFQIPCYGKGTCFDGIHGNGSCSCKEAFKGIACHICSDPKKHGEHCDQDCRCLHGECDNRPGSNGVCRMDSCLEGYSGEYCDKEVKACNSDGASTHCHVHAFCSYTNGLPTCLCLPGYEGDGHSCTLVNPCLKADRGGCDSNAQCVYLGSGLVSCACNEGWTGDGFICIEVDNCLLQSRGGCHKDADCRSLGPGQSECNCKRGYMGDGKVCDLINPCGKNNGGCHSMAKCIVVHGGNHTCICPQGYSGDGVTCYGMMVEELEMNRDLYSFNRLILRSTEFDLSGNITALVPSRDAIRNMTQSQDEFWLSRYRRQHLIKAHFLQGIFSIEDLDRQVNKRLATLHHPTAWMIRAVDGNIKIENATILTRNLPAINGYIHIIDKVLFPPLSDIPPEPPGLMQYLNNTPDVSLFRQAALLYNLTDDIGVYDYTILLPNDDAIRDYLKKTNSTQLSQEVLKYHVILKEELFPDHLTNGMVKATLLGTSYQIMFHLGENNETLANDVTLDGRYNETRHGVVMSLPQVLQLRKNRCSQDVVLRVRGKCSACDEPPQCLFNYKPIYKAHPPNMKSNCKYRKRIGTRRRTTSGCMNDCLKVTQDHSCCPGYFGHDCFKCPGEMDNWCSGNGRCKDGNQGTGECLCNEGFHGTACESCEPGRYGKDCKSVCSCVQGKCLDGVTGNGRCDCFKGWKGVNCSKEIVSDACGGICDENANCRSTETEGPKCECVAGFRGNGTVCTEVNPCDTNNGGCHKFANCIKTQPGERTCTCQADYTGDGVWCTEINLCLTNNGGCASDALCLQIALKVVRCLCPSGFTVSGKSCLPTNPCRVENGGCGKYARCRYLGNGERNCSCMGGFIGDGFTCRGSTRMEVSRQPEAVFFNQLLSVSNGQNLYSDGPFTIFIPPAGSNFSLQAWELQGRALDLANYHIVSCETLKLSDLRSTSRVVTESGYQLIFSLNNGSVYINNDTKIISGDYITSNGVLHYIDKVLTPYDLTDKTPISRKLNFTEAAEQYGYREFLKLVQDANMLSLVESKVHQPLTMFWPSDAALRSLTEERKRWLYSADHRDVLVRYIKAHIIRNIKKVTMTSLTNFRTMHGSTISLSCDKTVVGDIMVNDNMAKVLDRFLFFNGGVAYGIDQLLEPPGLGAHCDGMENKTTYGMCGFSLSPPTCPAGSTDMGNTESCRFRHYNHRLYPRRPFDLFSHDYGYLPLRYRSQNLGRRRLCNTTVWVTKCCKNHYGRDCQVCSGGLESPCGLHGDCNDGRLGSGLCKCHKGFRGTACELCEPGHYGDNCTECKCTPHGQCEDGMDRDGSCTCDEGWTGDSCQLQIEKKPVCSPECHGKAVCQADNVCVCQSQYVGGGRNCSAPDLCAEYNGGCHQHATCLQTDLKVNCTCLSGYEGDGNSCSPINRCVAETNGGCSDFATCLFTGPDERQCECLDGYVGNGLQCLEKVVPPVDRCLEDNGGCHPEATCNDLHYQINSAGVYLLRSAAGRYQLNYTESKEACEADGAKLATFAQVSDAQQLGLHRCVAGWMEEKKVGYPTTFPSEKCGDKHVGIVLYKDPVDLSSKYDAYCYRLSDVSCVCGDRYVGNGVFCNGDLTSVLAMNSNFSTFYNILLNYAGSSAEGENLLHFLTTSSSNATLFVPHNTGFAVNETLSARDVEYHITTTNSMIYYEDLEHNKVIPSRLGYNLSVAISSRNTSQQNEDPQTYKLVNKRLVLAWNIPAFNGIIHVIEGPFRAPPLLVHPGSSSGQHHGGKTVATSILVTFLILCIIAGLSYYVFKHKNDAFRFHYFKNEDDGASRQGDQPALVSIPNPLYSGYRAFNEPFVEQCESTAEDAESAAAPPEPQLLDI</sequence>
<reference evidence="18" key="2">
    <citation type="submission" date="2020-02" db="EMBL/GenBank/DDBJ databases">
        <title>Esox lucius (northern pike) genome, fEsoLuc1, primary haplotype.</title>
        <authorList>
            <person name="Myers G."/>
            <person name="Karagic N."/>
            <person name="Meyer A."/>
            <person name="Pippel M."/>
            <person name="Reichard M."/>
            <person name="Winkler S."/>
            <person name="Tracey A."/>
            <person name="Sims Y."/>
            <person name="Howe K."/>
            <person name="Rhie A."/>
            <person name="Formenti G."/>
            <person name="Durbin R."/>
            <person name="Fedrigo O."/>
            <person name="Jarvis E.D."/>
        </authorList>
    </citation>
    <scope>NUCLEOTIDE SEQUENCE [LARGE SCALE GENOMIC DNA]</scope>
</reference>
<dbReference type="PROSITE" id="PS00022">
    <property type="entry name" value="EGF_1"/>
    <property type="match status" value="7"/>
</dbReference>
<dbReference type="PROSITE" id="PS50026">
    <property type="entry name" value="EGF_3"/>
    <property type="match status" value="15"/>
</dbReference>
<dbReference type="GO" id="GO:1901492">
    <property type="term" value="P:positive regulation of lymphangiogenesis"/>
    <property type="evidence" value="ECO:0007669"/>
    <property type="project" value="Ensembl"/>
</dbReference>
<keyword evidence="2 10" id="KW-0245">EGF-like domain</keyword>
<keyword evidence="8" id="KW-0325">Glycoprotein</keyword>
<dbReference type="RefSeq" id="XP_034152143.1">
    <property type="nucleotide sequence ID" value="XM_034296252.1"/>
</dbReference>
<dbReference type="PROSITE" id="PS01241">
    <property type="entry name" value="LINK_1"/>
    <property type="match status" value="1"/>
</dbReference>
<feature type="domain" description="EGF-like" evidence="15">
    <location>
        <begin position="2086"/>
        <end position="2126"/>
    </location>
</feature>
<dbReference type="GO" id="GO:0042632">
    <property type="term" value="P:cholesterol homeostasis"/>
    <property type="evidence" value="ECO:0007669"/>
    <property type="project" value="Ensembl"/>
</dbReference>
<evidence type="ECO:0000256" key="13">
    <source>
        <dbReference type="SAM" id="Phobius"/>
    </source>
</evidence>
<dbReference type="Pfam" id="PF00193">
    <property type="entry name" value="Xlink"/>
    <property type="match status" value="1"/>
</dbReference>
<name>A0A3P8YEY0_ESOLU</name>
<feature type="domain" description="EGF-like" evidence="15">
    <location>
        <begin position="1381"/>
        <end position="1418"/>
    </location>
</feature>
<dbReference type="STRING" id="8010.ENSELUP00000015138"/>
<dbReference type="PANTHER" id="PTHR24038">
    <property type="entry name" value="STABILIN"/>
    <property type="match status" value="1"/>
</dbReference>
<dbReference type="GO" id="GO:0090118">
    <property type="term" value="P:receptor-mediated endocytosis involved in cholesterol transport"/>
    <property type="evidence" value="ECO:0007669"/>
    <property type="project" value="Ensembl"/>
</dbReference>
<keyword evidence="19" id="KW-1185">Reference proteome</keyword>
<dbReference type="Pfam" id="PF02469">
    <property type="entry name" value="Fasciclin"/>
    <property type="match status" value="7"/>
</dbReference>
<keyword evidence="14" id="KW-0732">Signal</keyword>
<feature type="disulfide bond" evidence="10">
    <location>
        <begin position="1426"/>
        <end position="1436"/>
    </location>
</feature>
<keyword evidence="3 13" id="KW-0812">Transmembrane</keyword>
<evidence type="ECO:0000259" key="17">
    <source>
        <dbReference type="PROSITE" id="PS50963"/>
    </source>
</evidence>
<dbReference type="FunFam" id="3.10.100.10:FF:000001">
    <property type="entry name" value="Hyaluronan proteoglycan link protein 1"/>
    <property type="match status" value="1"/>
</dbReference>
<evidence type="ECO:0000256" key="1">
    <source>
        <dbReference type="ARBA" id="ARBA00004479"/>
    </source>
</evidence>
<feature type="domain" description="EGF-like" evidence="15">
    <location>
        <begin position="1962"/>
        <end position="2002"/>
    </location>
</feature>
<dbReference type="SMART" id="SM00180">
    <property type="entry name" value="EGF_Lam"/>
    <property type="match status" value="4"/>
</dbReference>
<evidence type="ECO:0000256" key="10">
    <source>
        <dbReference type="PROSITE-ProRule" id="PRU00076"/>
    </source>
</evidence>
<dbReference type="PANTHER" id="PTHR24038:SF8">
    <property type="entry name" value="STABILIN-1"/>
    <property type="match status" value="1"/>
</dbReference>
<dbReference type="PROSITE" id="PS01186">
    <property type="entry name" value="EGF_2"/>
    <property type="match status" value="11"/>
</dbReference>
<feature type="domain" description="FAS1" evidence="16">
    <location>
        <begin position="362"/>
        <end position="485"/>
    </location>
</feature>
<dbReference type="GO" id="GO:0150024">
    <property type="term" value="P:oxidised low-density lipoprotein particle clearance"/>
    <property type="evidence" value="ECO:0007669"/>
    <property type="project" value="Ensembl"/>
</dbReference>
<feature type="disulfide bond" evidence="10">
    <location>
        <begin position="1389"/>
        <end position="1406"/>
    </location>
</feature>
<reference evidence="19" key="1">
    <citation type="journal article" date="2014" name="PLoS ONE">
        <title>The genome and linkage map of the northern pike (Esox lucius): conserved synteny revealed between the salmonid sister group and the Neoteleostei.</title>
        <authorList>
            <person name="Rondeau E.B."/>
            <person name="Minkley D.R."/>
            <person name="Leong J.S."/>
            <person name="Messmer A.M."/>
            <person name="Jantzen J.R."/>
            <person name="von Schalburg K.R."/>
            <person name="Lemon C."/>
            <person name="Bird N.H."/>
            <person name="Koop B.F."/>
        </authorList>
    </citation>
    <scope>NUCLEOTIDE SEQUENCE</scope>
</reference>
<dbReference type="InterPro" id="IPR000538">
    <property type="entry name" value="Link_dom"/>
</dbReference>
<feature type="domain" description="EGF-like" evidence="15">
    <location>
        <begin position="812"/>
        <end position="854"/>
    </location>
</feature>
<reference evidence="18" key="3">
    <citation type="submission" date="2025-08" db="UniProtKB">
        <authorList>
            <consortium name="Ensembl"/>
        </authorList>
    </citation>
    <scope>IDENTIFICATION</scope>
</reference>
<dbReference type="Proteomes" id="UP000265140">
    <property type="component" value="Chromosome 2"/>
</dbReference>
<reference evidence="18" key="4">
    <citation type="submission" date="2025-09" db="UniProtKB">
        <authorList>
            <consortium name="Ensembl"/>
        </authorList>
    </citation>
    <scope>IDENTIFICATION</scope>
</reference>
<evidence type="ECO:0000256" key="5">
    <source>
        <dbReference type="ARBA" id="ARBA00023136"/>
    </source>
</evidence>
<dbReference type="InterPro" id="IPR024731">
    <property type="entry name" value="NELL2-like_EGF"/>
</dbReference>
<keyword evidence="9" id="KW-0424">Laminin EGF-like domain</keyword>
<dbReference type="Gene3D" id="3.10.100.10">
    <property type="entry name" value="Mannose-Binding Protein A, subunit A"/>
    <property type="match status" value="1"/>
</dbReference>
<dbReference type="PRINTS" id="PR01265">
    <property type="entry name" value="LINKMODULE"/>
</dbReference>
<evidence type="ECO:0000256" key="3">
    <source>
        <dbReference type="ARBA" id="ARBA00022692"/>
    </source>
</evidence>
<feature type="domain" description="EGF-like" evidence="15">
    <location>
        <begin position="941"/>
        <end position="982"/>
    </location>
</feature>